<evidence type="ECO:0000256" key="1">
    <source>
        <dbReference type="SAM" id="MobiDB-lite"/>
    </source>
</evidence>
<dbReference type="EMBL" id="OV725081">
    <property type="protein sequence ID" value="CAH1401597.1"/>
    <property type="molecule type" value="Genomic_DNA"/>
</dbReference>
<feature type="compositionally biased region" description="Pro residues" evidence="1">
    <location>
        <begin position="236"/>
        <end position="245"/>
    </location>
</feature>
<feature type="region of interest" description="Disordered" evidence="1">
    <location>
        <begin position="315"/>
        <end position="357"/>
    </location>
</feature>
<gene>
    <name evidence="2" type="ORF">NEZAVI_LOCUS10589</name>
</gene>
<organism evidence="2 3">
    <name type="scientific">Nezara viridula</name>
    <name type="common">Southern green stink bug</name>
    <name type="synonym">Cimex viridulus</name>
    <dbReference type="NCBI Taxonomy" id="85310"/>
    <lineage>
        <taxon>Eukaryota</taxon>
        <taxon>Metazoa</taxon>
        <taxon>Ecdysozoa</taxon>
        <taxon>Arthropoda</taxon>
        <taxon>Hexapoda</taxon>
        <taxon>Insecta</taxon>
        <taxon>Pterygota</taxon>
        <taxon>Neoptera</taxon>
        <taxon>Paraneoptera</taxon>
        <taxon>Hemiptera</taxon>
        <taxon>Heteroptera</taxon>
        <taxon>Panheteroptera</taxon>
        <taxon>Pentatomomorpha</taxon>
        <taxon>Pentatomoidea</taxon>
        <taxon>Pentatomidae</taxon>
        <taxon>Pentatominae</taxon>
        <taxon>Nezara</taxon>
    </lineage>
</organism>
<dbReference type="OrthoDB" id="6625615at2759"/>
<evidence type="ECO:0000313" key="3">
    <source>
        <dbReference type="Proteomes" id="UP001152798"/>
    </source>
</evidence>
<dbReference type="Proteomes" id="UP001152798">
    <property type="component" value="Chromosome 5"/>
</dbReference>
<feature type="compositionally biased region" description="Low complexity" evidence="1">
    <location>
        <begin position="177"/>
        <end position="200"/>
    </location>
</feature>
<feature type="compositionally biased region" description="Polar residues" evidence="1">
    <location>
        <begin position="154"/>
        <end position="165"/>
    </location>
</feature>
<dbReference type="AlphaFoldDB" id="A0A9P0HH22"/>
<evidence type="ECO:0000313" key="2">
    <source>
        <dbReference type="EMBL" id="CAH1401597.1"/>
    </source>
</evidence>
<accession>A0A9P0HH22</accession>
<feature type="region of interest" description="Disordered" evidence="1">
    <location>
        <begin position="134"/>
        <end position="249"/>
    </location>
</feature>
<name>A0A9P0HH22_NEZVI</name>
<feature type="compositionally biased region" description="Pro residues" evidence="1">
    <location>
        <begin position="212"/>
        <end position="225"/>
    </location>
</feature>
<proteinExistence type="predicted"/>
<reference evidence="2" key="1">
    <citation type="submission" date="2022-01" db="EMBL/GenBank/DDBJ databases">
        <authorList>
            <person name="King R."/>
        </authorList>
    </citation>
    <scope>NUCLEOTIDE SEQUENCE</scope>
</reference>
<sequence length="559" mass="62514">MNLCKFEDGEIAPACPKKRKEPPEVLSYQQQILAQAKSLGQLRRHYVARKCYENKIDERKALEDICRYKTCYPCSSELQLLEILIKNKACPDTIIYQTYIVEADRGKCSGADETFRKLKQKTPASVKRRLIRPCCDEDDPLGSSQRKGRMPQPEQRSTPIPQQRSKPIPQQRPRPTPQQRSTARPQQRFTPAPRGAAGAPRPQPMYQGSPCPVGPPRQTPRPPCSPCAVPASTCPGPRPPYPPPITRLTPCEKSSVCPIPQRERPIQASTPIAEGGASYFGSPDETPAFLLSPGDTPVTVCKRKTRIPIAIRQDLSKSQKRQARDTTGSRIPCPISTQVPRSTRFSRVQDEGPCAPESKKKITFGGTQVSYFEDTLQNLVGETRLEDTEFLAAPLSPAMLARQPQQFQEYKSMIDQEKKEIREMHNVVTQLMDRPEKVEFKDMYSLVPQISYLEETLTETAPEVAAAMLHSDELGLNLKSPPTEVYNTLFKGGDMDKTLIKVTPEENAKSVAPLSSEGFQATLLGYEQQGLFENVSPELSYDLPEMPDSKKQEGEEDGE</sequence>
<feature type="compositionally biased region" description="Polar residues" evidence="1">
    <location>
        <begin position="325"/>
        <end position="346"/>
    </location>
</feature>
<feature type="region of interest" description="Disordered" evidence="1">
    <location>
        <begin position="535"/>
        <end position="559"/>
    </location>
</feature>
<keyword evidence="3" id="KW-1185">Reference proteome</keyword>
<protein>
    <submittedName>
        <fullName evidence="2">Uncharacterized protein</fullName>
    </submittedName>
</protein>